<reference evidence="1 2" key="2">
    <citation type="submission" date="2018-11" db="EMBL/GenBank/DDBJ databases">
        <authorList>
            <consortium name="Pathogen Informatics"/>
        </authorList>
    </citation>
    <scope>NUCLEOTIDE SEQUENCE [LARGE SCALE GENOMIC DNA]</scope>
    <source>
        <strain evidence="1">Dakar</strain>
        <strain evidence="2">Dakar, Senegal</strain>
    </source>
</reference>
<evidence type="ECO:0000313" key="1">
    <source>
        <dbReference type="EMBL" id="VDP77232.1"/>
    </source>
</evidence>
<keyword evidence="2" id="KW-1185">Reference proteome</keyword>
<protein>
    <submittedName>
        <fullName evidence="1 3">Uncharacterized protein</fullName>
    </submittedName>
</protein>
<dbReference type="WBParaSite" id="SCUD_0002197701-mRNA-1">
    <property type="protein sequence ID" value="SCUD_0002197701-mRNA-1"/>
    <property type="gene ID" value="SCUD_0002197701"/>
</dbReference>
<dbReference type="EMBL" id="UZAK01047983">
    <property type="protein sequence ID" value="VDP77232.1"/>
    <property type="molecule type" value="Genomic_DNA"/>
</dbReference>
<name>A0A183L3R6_9TREM</name>
<gene>
    <name evidence="1" type="ORF">SCUD_LOCUS21974</name>
</gene>
<evidence type="ECO:0000313" key="2">
    <source>
        <dbReference type="Proteomes" id="UP000279833"/>
    </source>
</evidence>
<reference evidence="3" key="1">
    <citation type="submission" date="2016-06" db="UniProtKB">
        <authorList>
            <consortium name="WormBaseParasite"/>
        </authorList>
    </citation>
    <scope>IDENTIFICATION</scope>
</reference>
<dbReference type="AlphaFoldDB" id="A0A183L3R6"/>
<sequence length="76" mass="7990">MVTNNNSFSLLDTPNNDCSTSCLTSSKLVNSLLNGIGAILDQIGHGPELRAVVVALAGRLLPLCHDTNQVSNVNID</sequence>
<proteinExistence type="predicted"/>
<organism evidence="3">
    <name type="scientific">Schistosoma curassoni</name>
    <dbReference type="NCBI Taxonomy" id="6186"/>
    <lineage>
        <taxon>Eukaryota</taxon>
        <taxon>Metazoa</taxon>
        <taxon>Spiralia</taxon>
        <taxon>Lophotrochozoa</taxon>
        <taxon>Platyhelminthes</taxon>
        <taxon>Trematoda</taxon>
        <taxon>Digenea</taxon>
        <taxon>Strigeidida</taxon>
        <taxon>Schistosomatoidea</taxon>
        <taxon>Schistosomatidae</taxon>
        <taxon>Schistosoma</taxon>
    </lineage>
</organism>
<dbReference type="STRING" id="6186.A0A183L3R6"/>
<dbReference type="Proteomes" id="UP000279833">
    <property type="component" value="Unassembled WGS sequence"/>
</dbReference>
<evidence type="ECO:0000313" key="3">
    <source>
        <dbReference type="WBParaSite" id="SCUD_0002197701-mRNA-1"/>
    </source>
</evidence>
<accession>A0A183L3R6</accession>